<protein>
    <submittedName>
        <fullName evidence="3">DUF853 family protein</fullName>
    </submittedName>
</protein>
<dbReference type="Proteomes" id="UP000430975">
    <property type="component" value="Unassembled WGS sequence"/>
</dbReference>
<dbReference type="RefSeq" id="WP_311454366.1">
    <property type="nucleotide sequence ID" value="NZ_WJQS01000011.1"/>
</dbReference>
<dbReference type="Gene3D" id="3.40.50.300">
    <property type="entry name" value="P-loop containing nucleotide triphosphate hydrolases"/>
    <property type="match status" value="2"/>
</dbReference>
<feature type="compositionally biased region" description="Basic and acidic residues" evidence="1">
    <location>
        <begin position="491"/>
        <end position="501"/>
    </location>
</feature>
<feature type="domain" description="AAA+ ATPase" evidence="2">
    <location>
        <begin position="21"/>
        <end position="324"/>
    </location>
</feature>
<reference evidence="3 4" key="1">
    <citation type="submission" date="2019-11" db="EMBL/GenBank/DDBJ databases">
        <title>Characterisation of Fundicoccus ignavus gen. nov. sp. nov., a novel genus of the family Aerococcaceae isolated from bulk tank milk.</title>
        <authorList>
            <person name="Siebert A."/>
            <person name="Huptas C."/>
            <person name="Wenning M."/>
            <person name="Scherer S."/>
            <person name="Doll E.V."/>
        </authorList>
    </citation>
    <scope>NUCLEOTIDE SEQUENCE [LARGE SCALE GENOMIC DNA]</scope>
    <source>
        <strain evidence="3 4">WS4759</strain>
    </source>
</reference>
<evidence type="ECO:0000256" key="1">
    <source>
        <dbReference type="SAM" id="MobiDB-lite"/>
    </source>
</evidence>
<gene>
    <name evidence="3" type="ORF">GIY09_10630</name>
</gene>
<sequence length="526" mass="57637">MTEKVYFGYGKDVASIELSKLNRHGIIAGATGTGKTITLKVLAEQLSAAGIPVFLSDIKGDIASLAEANTGGGLEERLTATQYTTYEPQSYPVEIWDVFGAEGTPVRITISEMGPILLSRLLGLNDTQTGILNIVFAVADERELLLIDLMDLRAMLNYVADHAQELGQHYGTISKASVGVILRSIVVLEQQGGQQFFNEPSLEIADFMRQSADGRGVINILNAKQLYTQPTLYATVLLALLSELYEDLPEVGDLPQPKLVFFFDEAHSLFDGTPKALLDKIELIVRLIRSKGVGVFFITQNTTDIPEAVASQLGNRIQHGLRAFTPKELKTVKAVADSFRQESGEDLAQVIQELKVGEAVVSTLQADGTPSMADRVMIYPPQSRIGTIDPSKLLQVMNQSPLLEKYQESINRESAHEQITALIEMEEAALIAEAEATAQAAEAERLAKEQAKAEAKQEAELAKELEKQRKQAEKENERARQAAQKARTSARRTDSAMDRFTKNIMSSVGREVGKAVSRGITGMFKR</sequence>
<comment type="caution">
    <text evidence="3">The sequence shown here is derived from an EMBL/GenBank/DDBJ whole genome shotgun (WGS) entry which is preliminary data.</text>
</comment>
<proteinExistence type="predicted"/>
<evidence type="ECO:0000313" key="3">
    <source>
        <dbReference type="EMBL" id="MRI86299.1"/>
    </source>
</evidence>
<dbReference type="EMBL" id="WJQS01000011">
    <property type="protein sequence ID" value="MRI86299.1"/>
    <property type="molecule type" value="Genomic_DNA"/>
</dbReference>
<accession>A0A6I2GM39</accession>
<dbReference type="InterPro" id="IPR003593">
    <property type="entry name" value="AAA+_ATPase"/>
</dbReference>
<dbReference type="SUPFAM" id="SSF52540">
    <property type="entry name" value="P-loop containing nucleoside triphosphate hydrolases"/>
    <property type="match status" value="1"/>
</dbReference>
<organism evidence="3 4">
    <name type="scientific">Fundicoccus ignavus</name>
    <dbReference type="NCBI Taxonomy" id="2664442"/>
    <lineage>
        <taxon>Bacteria</taxon>
        <taxon>Bacillati</taxon>
        <taxon>Bacillota</taxon>
        <taxon>Bacilli</taxon>
        <taxon>Lactobacillales</taxon>
        <taxon>Aerococcaceae</taxon>
        <taxon>Fundicoccus</taxon>
    </lineage>
</organism>
<feature type="region of interest" description="Disordered" evidence="1">
    <location>
        <begin position="449"/>
        <end position="501"/>
    </location>
</feature>
<dbReference type="AlphaFoldDB" id="A0A6I2GM39"/>
<dbReference type="Pfam" id="PF05872">
    <property type="entry name" value="HerA_C"/>
    <property type="match status" value="1"/>
</dbReference>
<dbReference type="SMART" id="SM00382">
    <property type="entry name" value="AAA"/>
    <property type="match status" value="1"/>
</dbReference>
<dbReference type="InterPro" id="IPR033186">
    <property type="entry name" value="HerA_C"/>
</dbReference>
<dbReference type="PANTHER" id="PTHR30121">
    <property type="entry name" value="UNCHARACTERIZED PROTEIN YJGR-RELATED"/>
    <property type="match status" value="1"/>
</dbReference>
<name>A0A6I2GM39_9LACT</name>
<keyword evidence="4" id="KW-1185">Reference proteome</keyword>
<feature type="compositionally biased region" description="Basic and acidic residues" evidence="1">
    <location>
        <begin position="449"/>
        <end position="480"/>
    </location>
</feature>
<dbReference type="InterPro" id="IPR051162">
    <property type="entry name" value="T4SS_component"/>
</dbReference>
<dbReference type="PANTHER" id="PTHR30121:SF6">
    <property type="entry name" value="SLR6007 PROTEIN"/>
    <property type="match status" value="1"/>
</dbReference>
<evidence type="ECO:0000259" key="2">
    <source>
        <dbReference type="SMART" id="SM00382"/>
    </source>
</evidence>
<dbReference type="InterPro" id="IPR027417">
    <property type="entry name" value="P-loop_NTPase"/>
</dbReference>
<evidence type="ECO:0000313" key="4">
    <source>
        <dbReference type="Proteomes" id="UP000430975"/>
    </source>
</evidence>